<dbReference type="SFLD" id="SFLDG01063">
    <property type="entry name" value="activating_enzymes__group_1"/>
    <property type="match status" value="1"/>
</dbReference>
<reference evidence="9 10" key="1">
    <citation type="submission" date="2017-02" db="EMBL/GenBank/DDBJ databases">
        <authorList>
            <person name="Peterson S.W."/>
        </authorList>
    </citation>
    <scope>NUCLEOTIDE SEQUENCE [LARGE SCALE GENOMIC DNA]</scope>
    <source>
        <strain evidence="9 10">ATCC 700135</strain>
    </source>
</reference>
<evidence type="ECO:0000259" key="8">
    <source>
        <dbReference type="PROSITE" id="PS51918"/>
    </source>
</evidence>
<dbReference type="InterPro" id="IPR034457">
    <property type="entry name" value="Organic_radical-activating"/>
</dbReference>
<dbReference type="Proteomes" id="UP000189956">
    <property type="component" value="Unassembled WGS sequence"/>
</dbReference>
<dbReference type="Pfam" id="PF13353">
    <property type="entry name" value="Fer4_12"/>
    <property type="match status" value="1"/>
</dbReference>
<keyword evidence="2" id="KW-0004">4Fe-4S</keyword>
<dbReference type="InterPro" id="IPR013785">
    <property type="entry name" value="Aldolase_TIM"/>
</dbReference>
<dbReference type="NCBIfam" id="TIGR02491">
    <property type="entry name" value="NrdG"/>
    <property type="match status" value="1"/>
</dbReference>
<evidence type="ECO:0000256" key="4">
    <source>
        <dbReference type="ARBA" id="ARBA00022723"/>
    </source>
</evidence>
<evidence type="ECO:0000256" key="2">
    <source>
        <dbReference type="ARBA" id="ARBA00022485"/>
    </source>
</evidence>
<dbReference type="EC" id="1.97.1.-" evidence="7"/>
<dbReference type="Gene3D" id="3.20.20.70">
    <property type="entry name" value="Aldolase class I"/>
    <property type="match status" value="1"/>
</dbReference>
<dbReference type="GO" id="GO:0046872">
    <property type="term" value="F:metal ion binding"/>
    <property type="evidence" value="ECO:0007669"/>
    <property type="project" value="UniProtKB-KW"/>
</dbReference>
<dbReference type="EMBL" id="FUWL01000010">
    <property type="protein sequence ID" value="SJZ61047.1"/>
    <property type="molecule type" value="Genomic_DNA"/>
</dbReference>
<evidence type="ECO:0000256" key="5">
    <source>
        <dbReference type="ARBA" id="ARBA00023004"/>
    </source>
</evidence>
<comment type="function">
    <text evidence="7">Activation of anaerobic ribonucleoside-triphosphate reductase under anaerobic conditions by generation of an organic free radical, using S-adenosylmethionine and reduced flavodoxin as cosubstrates to produce 5'-deoxy-adenosine.</text>
</comment>
<dbReference type="AlphaFoldDB" id="A0A1T4M2E0"/>
<evidence type="ECO:0000256" key="1">
    <source>
        <dbReference type="ARBA" id="ARBA00001966"/>
    </source>
</evidence>
<name>A0A1T4M2E0_PORCN</name>
<dbReference type="GO" id="GO:0004748">
    <property type="term" value="F:ribonucleoside-diphosphate reductase activity, thioredoxin disulfide as acceptor"/>
    <property type="evidence" value="ECO:0007669"/>
    <property type="project" value="TreeGrafter"/>
</dbReference>
<dbReference type="InterPro" id="IPR007197">
    <property type="entry name" value="rSAM"/>
</dbReference>
<keyword evidence="6" id="KW-0411">Iron-sulfur</keyword>
<dbReference type="PANTHER" id="PTHR30352">
    <property type="entry name" value="PYRUVATE FORMATE-LYASE-ACTIVATING ENZYME"/>
    <property type="match status" value="1"/>
</dbReference>
<evidence type="ECO:0000256" key="6">
    <source>
        <dbReference type="ARBA" id="ARBA00023014"/>
    </source>
</evidence>
<proteinExistence type="inferred from homology"/>
<comment type="cofactor">
    <cofactor evidence="1">
        <name>[4Fe-4S] cluster</name>
        <dbReference type="ChEBI" id="CHEBI:49883"/>
    </cofactor>
</comment>
<dbReference type="SFLD" id="SFLDS00029">
    <property type="entry name" value="Radical_SAM"/>
    <property type="match status" value="1"/>
</dbReference>
<dbReference type="SFLD" id="SFLDF00299">
    <property type="entry name" value="anaerobic_ribonucleoside-triph"/>
    <property type="match status" value="1"/>
</dbReference>
<evidence type="ECO:0000313" key="10">
    <source>
        <dbReference type="Proteomes" id="UP000189956"/>
    </source>
</evidence>
<keyword evidence="3" id="KW-0949">S-adenosyl-L-methionine</keyword>
<sequence>MSIEQYNIHLLNRYKETISDGEGIRYSLYLSGCTHHCPGCQNPASWDPTAGVLLTEPILSDIINEIKTNPLLDGITLSGGDPLFNPEGALALCRRLKEETGLNIWCYTGYTLEEIEASPSLSAVLEYVDVLVDGRFVQEEFDPTLSFRGSRNQRIIRLHERNK</sequence>
<dbReference type="PIRSF" id="PIRSF000368">
    <property type="entry name" value="NrdG"/>
    <property type="match status" value="1"/>
</dbReference>
<dbReference type="GO" id="GO:0051539">
    <property type="term" value="F:4 iron, 4 sulfur cluster binding"/>
    <property type="evidence" value="ECO:0007669"/>
    <property type="project" value="UniProtKB-KW"/>
</dbReference>
<evidence type="ECO:0000256" key="3">
    <source>
        <dbReference type="ARBA" id="ARBA00022691"/>
    </source>
</evidence>
<dbReference type="SUPFAM" id="SSF102114">
    <property type="entry name" value="Radical SAM enzymes"/>
    <property type="match status" value="1"/>
</dbReference>
<keyword evidence="5" id="KW-0408">Iron</keyword>
<evidence type="ECO:0000256" key="7">
    <source>
        <dbReference type="PIRNR" id="PIRNR000368"/>
    </source>
</evidence>
<dbReference type="InterPro" id="IPR012837">
    <property type="entry name" value="NrdG"/>
</dbReference>
<keyword evidence="4" id="KW-0479">Metal-binding</keyword>
<protein>
    <recommendedName>
        <fullName evidence="7">Anaerobic ribonucleoside-triphosphate reductase-activating protein</fullName>
        <ecNumber evidence="7">1.97.1.-</ecNumber>
    </recommendedName>
</protein>
<dbReference type="SFLD" id="SFLDG01066">
    <property type="entry name" value="organic_radical-activating_enz"/>
    <property type="match status" value="1"/>
</dbReference>
<accession>A0A1T4M2E0</accession>
<organism evidence="9 10">
    <name type="scientific">Porphyromonas cangingivalis</name>
    <dbReference type="NCBI Taxonomy" id="36874"/>
    <lineage>
        <taxon>Bacteria</taxon>
        <taxon>Pseudomonadati</taxon>
        <taxon>Bacteroidota</taxon>
        <taxon>Bacteroidia</taxon>
        <taxon>Bacteroidales</taxon>
        <taxon>Porphyromonadaceae</taxon>
        <taxon>Porphyromonas</taxon>
    </lineage>
</organism>
<evidence type="ECO:0000313" key="9">
    <source>
        <dbReference type="EMBL" id="SJZ61047.1"/>
    </source>
</evidence>
<dbReference type="PANTHER" id="PTHR30352:SF2">
    <property type="entry name" value="ANAEROBIC RIBONUCLEOSIDE-TRIPHOSPHATE REDUCTASE-ACTIVATING PROTEIN"/>
    <property type="match status" value="1"/>
</dbReference>
<feature type="domain" description="Radical SAM core" evidence="8">
    <location>
        <begin position="19"/>
        <end position="163"/>
    </location>
</feature>
<dbReference type="GO" id="GO:0043365">
    <property type="term" value="F:[formate-C-acetyltransferase]-activating enzyme activity"/>
    <property type="evidence" value="ECO:0007669"/>
    <property type="project" value="InterPro"/>
</dbReference>
<dbReference type="InterPro" id="IPR058240">
    <property type="entry name" value="rSAM_sf"/>
</dbReference>
<keyword evidence="7" id="KW-0560">Oxidoreductase</keyword>
<gene>
    <name evidence="9" type="ORF">SAMN02745205_01360</name>
</gene>
<dbReference type="PROSITE" id="PS51918">
    <property type="entry name" value="RADICAL_SAM"/>
    <property type="match status" value="1"/>
</dbReference>
<comment type="similarity">
    <text evidence="7">Belongs to the organic radical-activating enzymes family.</text>
</comment>